<dbReference type="InterPro" id="IPR025984">
    <property type="entry name" value="DCTPP"/>
</dbReference>
<dbReference type="PANTHER" id="PTHR46523">
    <property type="entry name" value="DCTP PYROPHOSPHATASE 1"/>
    <property type="match status" value="1"/>
</dbReference>
<dbReference type="RefSeq" id="WP_095612430.1">
    <property type="nucleotide sequence ID" value="NZ_NMPM01000173.1"/>
</dbReference>
<evidence type="ECO:0000313" key="2">
    <source>
        <dbReference type="Proteomes" id="UP000218332"/>
    </source>
</evidence>
<accession>A0A2A2HZJ7</accession>
<name>A0A2A2HZJ7_9GAMM</name>
<dbReference type="GO" id="GO:0005829">
    <property type="term" value="C:cytosol"/>
    <property type="evidence" value="ECO:0007669"/>
    <property type="project" value="TreeGrafter"/>
</dbReference>
<dbReference type="SUPFAM" id="SSF101386">
    <property type="entry name" value="all-alpha NTP pyrophosphatases"/>
    <property type="match status" value="1"/>
</dbReference>
<proteinExistence type="predicted"/>
<dbReference type="PANTHER" id="PTHR46523:SF1">
    <property type="entry name" value="DCTP PYROPHOSPHATASE 1"/>
    <property type="match status" value="1"/>
</dbReference>
<protein>
    <submittedName>
        <fullName evidence="1">Nucleotide pyrophosphohydrolase</fullName>
    </submittedName>
</protein>
<dbReference type="Proteomes" id="UP000218332">
    <property type="component" value="Unassembled WGS sequence"/>
</dbReference>
<comment type="caution">
    <text evidence="1">The sequence shown here is derived from an EMBL/GenBank/DDBJ whole genome shotgun (WGS) entry which is preliminary data.</text>
</comment>
<dbReference type="GO" id="GO:0006253">
    <property type="term" value="P:dCTP catabolic process"/>
    <property type="evidence" value="ECO:0007669"/>
    <property type="project" value="TreeGrafter"/>
</dbReference>
<keyword evidence="2" id="KW-1185">Reference proteome</keyword>
<sequence length="117" mass="13450">MTVDSIDSLQDRLQRFAEERDWDQFHSAQNLSVALSVEASELLEIFQWMNEEEAKHLSDRKLAQAGEELADVFVYTARLADKLGVDLWEAVTQKIEKNESKYPAATVYGSAKKYTEY</sequence>
<dbReference type="Gene3D" id="1.10.287.1080">
    <property type="entry name" value="MazG-like"/>
    <property type="match status" value="1"/>
</dbReference>
<gene>
    <name evidence="1" type="ORF">CF392_16175</name>
</gene>
<dbReference type="InterPro" id="IPR052555">
    <property type="entry name" value="dCTP_Pyrophosphatase"/>
</dbReference>
<evidence type="ECO:0000313" key="1">
    <source>
        <dbReference type="EMBL" id="PAV24456.1"/>
    </source>
</evidence>
<dbReference type="Pfam" id="PF12643">
    <property type="entry name" value="MazG-like"/>
    <property type="match status" value="1"/>
</dbReference>
<dbReference type="AlphaFoldDB" id="A0A2A2HZJ7"/>
<organism evidence="1 2">
    <name type="scientific">Tamilnaduibacter salinus</name>
    <dbReference type="NCBI Taxonomy" id="1484056"/>
    <lineage>
        <taxon>Bacteria</taxon>
        <taxon>Pseudomonadati</taxon>
        <taxon>Pseudomonadota</taxon>
        <taxon>Gammaproteobacteria</taxon>
        <taxon>Pseudomonadales</taxon>
        <taxon>Marinobacteraceae</taxon>
        <taxon>Tamilnaduibacter</taxon>
    </lineage>
</organism>
<dbReference type="EMBL" id="NMPM01000173">
    <property type="protein sequence ID" value="PAV24456.1"/>
    <property type="molecule type" value="Genomic_DNA"/>
</dbReference>
<keyword evidence="1" id="KW-0378">Hydrolase</keyword>
<dbReference type="CDD" id="cd11537">
    <property type="entry name" value="NTP-PPase_RS21-C6_like"/>
    <property type="match status" value="1"/>
</dbReference>
<dbReference type="PIRSF" id="PIRSF029826">
    <property type="entry name" value="UCP029826_pph"/>
    <property type="match status" value="1"/>
</dbReference>
<dbReference type="GO" id="GO:0042262">
    <property type="term" value="P:DNA protection"/>
    <property type="evidence" value="ECO:0007669"/>
    <property type="project" value="TreeGrafter"/>
</dbReference>
<dbReference type="GO" id="GO:0047840">
    <property type="term" value="F:dCTP diphosphatase activity"/>
    <property type="evidence" value="ECO:0007669"/>
    <property type="project" value="TreeGrafter"/>
</dbReference>
<reference evidence="1 2" key="1">
    <citation type="submission" date="2017-07" db="EMBL/GenBank/DDBJ databases">
        <title>Tamlnaduibacter salinus (Mi-7) genome sequencing.</title>
        <authorList>
            <person name="Verma A."/>
            <person name="Krishnamurthi S."/>
        </authorList>
    </citation>
    <scope>NUCLEOTIDE SEQUENCE [LARGE SCALE GENOMIC DNA]</scope>
    <source>
        <strain evidence="1 2">Mi-7</strain>
    </source>
</reference>